<dbReference type="AlphaFoldDB" id="A0A5N5V2V3"/>
<evidence type="ECO:0000259" key="2">
    <source>
        <dbReference type="Pfam" id="PF07859"/>
    </source>
</evidence>
<evidence type="ECO:0000313" key="3">
    <source>
        <dbReference type="EMBL" id="KAB7754830.1"/>
    </source>
</evidence>
<organism evidence="3 4">
    <name type="scientific">Mycolicibacterium phlei DSM 43239 = CCUG 21000</name>
    <dbReference type="NCBI Taxonomy" id="1226750"/>
    <lineage>
        <taxon>Bacteria</taxon>
        <taxon>Bacillati</taxon>
        <taxon>Actinomycetota</taxon>
        <taxon>Actinomycetes</taxon>
        <taxon>Mycobacteriales</taxon>
        <taxon>Mycobacteriaceae</taxon>
        <taxon>Mycolicibacterium</taxon>
    </lineage>
</organism>
<accession>A0A5N5V2V3</accession>
<name>A0A5N5V2V3_MYCPH</name>
<protein>
    <submittedName>
        <fullName evidence="3">Alpha/beta hydrolase</fullName>
    </submittedName>
</protein>
<comment type="caution">
    <text evidence="3">The sequence shown here is derived from an EMBL/GenBank/DDBJ whole genome shotgun (WGS) entry which is preliminary data.</text>
</comment>
<dbReference type="InterPro" id="IPR029058">
    <property type="entry name" value="AB_hydrolase_fold"/>
</dbReference>
<proteinExistence type="predicted"/>
<dbReference type="GO" id="GO:0016787">
    <property type="term" value="F:hydrolase activity"/>
    <property type="evidence" value="ECO:0007669"/>
    <property type="project" value="UniProtKB-KW"/>
</dbReference>
<dbReference type="SUPFAM" id="SSF53474">
    <property type="entry name" value="alpha/beta-Hydrolases"/>
    <property type="match status" value="1"/>
</dbReference>
<sequence>MSIVDRLDPALRGFAEARTDLSPGLLGIVRDSLNQRRLETSMTVNTAGVEIEERTAGAVPVRIYRGGPPGPAVIYCHSGAFVLGNLDTDHRQCVEFARRAACTVISVGYRLAPEHPYPAAVEDVSLVFEWVIDNAAVLGVDAERLAVAGSSAGGALAAGLALREPVVFQLLHQPVLDDRPTPSKDEFTTTPGFDGVAAEAMWRHYLGDADADDVAVPARSHELADAPPTFISCSELDPLRDEALDYAVRLLYAGVPTELHMFAGTCHGFDSLLPDWEVSTQLFELQGAALRRALHS</sequence>
<dbReference type="PANTHER" id="PTHR48081:SF8">
    <property type="entry name" value="ALPHA_BETA HYDROLASE FOLD-3 DOMAIN-CONTAINING PROTEIN-RELATED"/>
    <property type="match status" value="1"/>
</dbReference>
<feature type="domain" description="Alpha/beta hydrolase fold-3" evidence="2">
    <location>
        <begin position="73"/>
        <end position="269"/>
    </location>
</feature>
<gene>
    <name evidence="3" type="ORF">MPHL21000_14785</name>
</gene>
<keyword evidence="4" id="KW-1185">Reference proteome</keyword>
<dbReference type="PANTHER" id="PTHR48081">
    <property type="entry name" value="AB HYDROLASE SUPERFAMILY PROTEIN C4A8.06C"/>
    <property type="match status" value="1"/>
</dbReference>
<keyword evidence="1 3" id="KW-0378">Hydrolase</keyword>
<evidence type="ECO:0000313" key="4">
    <source>
        <dbReference type="Proteomes" id="UP000325690"/>
    </source>
</evidence>
<dbReference type="Gene3D" id="3.40.50.1820">
    <property type="entry name" value="alpha/beta hydrolase"/>
    <property type="match status" value="1"/>
</dbReference>
<reference evidence="3 4" key="1">
    <citation type="submission" date="2012-10" db="EMBL/GenBank/DDBJ databases">
        <title>The draft sequence of the Mycobacterium pheli genome.</title>
        <authorList>
            <person name="Pettersson B.M.F."/>
            <person name="Das S."/>
            <person name="Dasgupta S."/>
            <person name="Bhattacharya A."/>
            <person name="Kirsebom L.A."/>
        </authorList>
    </citation>
    <scope>NUCLEOTIDE SEQUENCE [LARGE SCALE GENOMIC DNA]</scope>
    <source>
        <strain evidence="3 4">CCUG 21000</strain>
    </source>
</reference>
<dbReference type="EMBL" id="ANBP01000022">
    <property type="protein sequence ID" value="KAB7754830.1"/>
    <property type="molecule type" value="Genomic_DNA"/>
</dbReference>
<dbReference type="InterPro" id="IPR050300">
    <property type="entry name" value="GDXG_lipolytic_enzyme"/>
</dbReference>
<dbReference type="Proteomes" id="UP000325690">
    <property type="component" value="Unassembled WGS sequence"/>
</dbReference>
<evidence type="ECO:0000256" key="1">
    <source>
        <dbReference type="ARBA" id="ARBA00022801"/>
    </source>
</evidence>
<dbReference type="InterPro" id="IPR013094">
    <property type="entry name" value="AB_hydrolase_3"/>
</dbReference>
<dbReference type="GeneID" id="74302552"/>
<dbReference type="Pfam" id="PF07859">
    <property type="entry name" value="Abhydrolase_3"/>
    <property type="match status" value="1"/>
</dbReference>
<dbReference type="RefSeq" id="WP_061481839.1">
    <property type="nucleotide sequence ID" value="NZ_ANBO01000017.1"/>
</dbReference>